<keyword evidence="3" id="KW-1185">Reference proteome</keyword>
<evidence type="ECO:0000256" key="1">
    <source>
        <dbReference type="SAM" id="Phobius"/>
    </source>
</evidence>
<gene>
    <name evidence="2" type="ORF">POVWA1_075780</name>
</gene>
<reference evidence="3" key="1">
    <citation type="submission" date="2016-05" db="EMBL/GenBank/DDBJ databases">
        <authorList>
            <person name="Naeem Raeece"/>
        </authorList>
    </citation>
    <scope>NUCLEOTIDE SEQUENCE [LARGE SCALE GENOMIC DNA]</scope>
</reference>
<feature type="transmembrane region" description="Helical" evidence="1">
    <location>
        <begin position="228"/>
        <end position="246"/>
    </location>
</feature>
<dbReference type="AlphaFoldDB" id="A0A1A9AJP4"/>
<keyword evidence="1" id="KW-0472">Membrane</keyword>
<dbReference type="Proteomes" id="UP000078555">
    <property type="component" value="Unassembled WGS sequence"/>
</dbReference>
<evidence type="ECO:0000313" key="3">
    <source>
        <dbReference type="Proteomes" id="UP000078555"/>
    </source>
</evidence>
<sequence length="299" mass="35752">METIGTNNCQLPPYKFYSNFYQIQITRTSSSVCDSIENINLGVNALTVEKMLSQYNNLKDFCYKLEANLQNLKIKDNLDEDLKNTYYYKKWKNMYDYQLNSKEIQCALQNKESCNEECKKNCKENYCIYILDVFNIYKEFEKVCTEERIPRCPEYWEEFQKNYLATSDIESKCKEVYDKLGFYKVKMTLNIEEEEKYIAQYESAYMFSFFEKLIGHSIKYYLSKTMHYSRYIVLPIILILLFYFFMKKLSFFGYKISPRMDDLRKMWRNVQGVTNPATLLNPPRPPLGGNKMGLSYIPK</sequence>
<keyword evidence="1" id="KW-0812">Transmembrane</keyword>
<evidence type="ECO:0000313" key="2">
    <source>
        <dbReference type="EMBL" id="SBT56389.1"/>
    </source>
</evidence>
<name>A0A1A9AJP4_PLAOA</name>
<keyword evidence="1" id="KW-1133">Transmembrane helix</keyword>
<organism evidence="2 3">
    <name type="scientific">Plasmodium ovale wallikeri</name>
    <dbReference type="NCBI Taxonomy" id="864142"/>
    <lineage>
        <taxon>Eukaryota</taxon>
        <taxon>Sar</taxon>
        <taxon>Alveolata</taxon>
        <taxon>Apicomplexa</taxon>
        <taxon>Aconoidasida</taxon>
        <taxon>Haemosporida</taxon>
        <taxon>Plasmodiidae</taxon>
        <taxon>Plasmodium</taxon>
        <taxon>Plasmodium (Plasmodium)</taxon>
    </lineage>
</organism>
<proteinExistence type="predicted"/>
<protein>
    <submittedName>
        <fullName evidence="2">PIR Superfamily Protein</fullName>
    </submittedName>
</protein>
<accession>A0A1A9AJP4</accession>
<dbReference type="EMBL" id="FLRD01001080">
    <property type="protein sequence ID" value="SBT56389.1"/>
    <property type="molecule type" value="Genomic_DNA"/>
</dbReference>